<comment type="caution">
    <text evidence="9">The sequence shown here is derived from an EMBL/GenBank/DDBJ whole genome shotgun (WGS) entry which is preliminary data.</text>
</comment>
<dbReference type="SUPFAM" id="SSF52499">
    <property type="entry name" value="Isochorismatase-like hydrolases"/>
    <property type="match status" value="1"/>
</dbReference>
<organism evidence="9 11">
    <name type="scientific">Rathayibacter toxicus</name>
    <dbReference type="NCBI Taxonomy" id="145458"/>
    <lineage>
        <taxon>Bacteria</taxon>
        <taxon>Bacillati</taxon>
        <taxon>Actinomycetota</taxon>
        <taxon>Actinomycetes</taxon>
        <taxon>Micrococcales</taxon>
        <taxon>Microbacteriaceae</taxon>
        <taxon>Rathayibacter</taxon>
    </lineage>
</organism>
<protein>
    <recommendedName>
        <fullName evidence="6">nicotinamidase</fullName>
        <ecNumber evidence="6">3.5.1.19</ecNumber>
    </recommendedName>
    <alternativeName>
        <fullName evidence="7">Nicotinamide deamidase</fullName>
    </alternativeName>
</protein>
<dbReference type="GO" id="GO:0008936">
    <property type="term" value="F:nicotinamidase activity"/>
    <property type="evidence" value="ECO:0007669"/>
    <property type="project" value="UniProtKB-EC"/>
</dbReference>
<accession>A0A0C5BTV7</accession>
<reference evidence="9 11" key="1">
    <citation type="submission" date="2015-04" db="EMBL/GenBank/DDBJ databases">
        <title>Draft genome sequence of Rathayibacter toxicus strain FH-142 (AKA 70134 or CS 32), a Western Australian isolate.</title>
        <authorList>
            <consortium name="Consortium for Microbial Forensics and Genomics (microFORGE)"/>
            <person name="Knight B.M."/>
            <person name="Roberts D.P."/>
            <person name="Lin D."/>
            <person name="Hari K."/>
            <person name="Fletcher J."/>
            <person name="Melcher U."/>
            <person name="Blagden T."/>
            <person name="Luster D.G."/>
            <person name="Sechler A.J."/>
            <person name="Schneider W.L."/>
            <person name="Winegar R.A."/>
        </authorList>
    </citation>
    <scope>NUCLEOTIDE SEQUENCE [LARGE SCALE GENOMIC DNA]</scope>
    <source>
        <strain evidence="9 11">FH142</strain>
    </source>
</reference>
<feature type="domain" description="Isochorismatase-like" evidence="8">
    <location>
        <begin position="3"/>
        <end position="187"/>
    </location>
</feature>
<keyword evidence="4" id="KW-0378">Hydrolase</keyword>
<gene>
    <name evidence="10" type="ORF">C5C51_09010</name>
    <name evidence="9" type="ORF">VT73_08015</name>
</gene>
<proteinExistence type="inferred from homology"/>
<evidence type="ECO:0000313" key="10">
    <source>
        <dbReference type="EMBL" id="PPI13840.1"/>
    </source>
</evidence>
<dbReference type="EMBL" id="PSWU01000013">
    <property type="protein sequence ID" value="PPI13840.1"/>
    <property type="molecule type" value="Genomic_DNA"/>
</dbReference>
<sequence>MATALLIVDVQNDFTEGGALAVQGGSAVAERIGAFLSAEPGRYDLVLASRDWHDADSDNGGHFTDEPDFATGWPVHCVAGTPGAEYHPAVPVEAIDVHILKGQGRPSYSAFEGVTDEGESLSELLTRRGVTHLDVVGLATDYCVRASVLDAQSSGLTVRVLDDLIAGVSPGTSAAALRECVAAGVLVESSS</sequence>
<evidence type="ECO:0000256" key="5">
    <source>
        <dbReference type="ARBA" id="ARBA00037900"/>
    </source>
</evidence>
<dbReference type="GO" id="GO:0019363">
    <property type="term" value="P:pyridine nucleotide biosynthetic process"/>
    <property type="evidence" value="ECO:0007669"/>
    <property type="project" value="UniProtKB-KW"/>
</dbReference>
<reference evidence="10 12" key="2">
    <citation type="submission" date="2018-02" db="EMBL/GenBank/DDBJ databases">
        <title>Bacteriophage NCPPB3778 and a type I-E CRISPR drive the evolution of the US Biological Select Agent, Rathayibacter toxicus.</title>
        <authorList>
            <person name="Davis E.W.II."/>
            <person name="Tabima J.F."/>
            <person name="Weisberg A.J."/>
            <person name="Lopes L.D."/>
            <person name="Wiseman M.S."/>
            <person name="Wiseman M.S."/>
            <person name="Pupko T."/>
            <person name="Belcher M.S."/>
            <person name="Sechler A.J."/>
            <person name="Tancos M.A."/>
            <person name="Schroeder B.K."/>
            <person name="Murray T.D."/>
            <person name="Luster D.G."/>
            <person name="Schneider W.L."/>
            <person name="Rogers E."/>
            <person name="Andreote F.D."/>
            <person name="Grunwald N.J."/>
            <person name="Putnam M.L."/>
            <person name="Chang J.H."/>
        </authorList>
    </citation>
    <scope>NUCLEOTIDE SEQUENCE [LARGE SCALE GENOMIC DNA]</scope>
    <source>
        <strain evidence="10 12">FH99</strain>
    </source>
</reference>
<dbReference type="EC" id="3.5.1.19" evidence="6"/>
<evidence type="ECO:0000313" key="9">
    <source>
        <dbReference type="EMBL" id="KKM45032.1"/>
    </source>
</evidence>
<evidence type="ECO:0000313" key="12">
    <source>
        <dbReference type="Proteomes" id="UP000237966"/>
    </source>
</evidence>
<dbReference type="KEGG" id="rtc:APU90_07860"/>
<dbReference type="OrthoDB" id="9791276at2"/>
<dbReference type="Gene3D" id="3.40.50.850">
    <property type="entry name" value="Isochorismatase-like"/>
    <property type="match status" value="1"/>
</dbReference>
<dbReference type="RefSeq" id="WP_027691800.1">
    <property type="nucleotide sequence ID" value="NZ_CP010848.1"/>
</dbReference>
<keyword evidence="2" id="KW-0662">Pyridine nucleotide biosynthesis</keyword>
<dbReference type="Proteomes" id="UP000237966">
    <property type="component" value="Unassembled WGS sequence"/>
</dbReference>
<dbReference type="GeneID" id="93666508"/>
<evidence type="ECO:0000256" key="2">
    <source>
        <dbReference type="ARBA" id="ARBA00022642"/>
    </source>
</evidence>
<name>A0A0C5BTV7_9MICO</name>
<dbReference type="STRING" id="145458.APU90_07860"/>
<keyword evidence="11" id="KW-1185">Reference proteome</keyword>
<evidence type="ECO:0000256" key="4">
    <source>
        <dbReference type="ARBA" id="ARBA00022801"/>
    </source>
</evidence>
<dbReference type="InterPro" id="IPR036380">
    <property type="entry name" value="Isochorismatase-like_sf"/>
</dbReference>
<dbReference type="EMBL" id="LBFI01000049">
    <property type="protein sequence ID" value="KKM45032.1"/>
    <property type="molecule type" value="Genomic_DNA"/>
</dbReference>
<dbReference type="InterPro" id="IPR052347">
    <property type="entry name" value="Isochorismatase_Nicotinamidase"/>
</dbReference>
<keyword evidence="3" id="KW-0479">Metal-binding</keyword>
<dbReference type="PANTHER" id="PTHR11080">
    <property type="entry name" value="PYRAZINAMIDASE/NICOTINAMIDASE"/>
    <property type="match status" value="1"/>
</dbReference>
<comment type="similarity">
    <text evidence="1">Belongs to the isochorismatase family.</text>
</comment>
<evidence type="ECO:0000256" key="1">
    <source>
        <dbReference type="ARBA" id="ARBA00006336"/>
    </source>
</evidence>
<dbReference type="eggNOG" id="COG1335">
    <property type="taxonomic scope" value="Bacteria"/>
</dbReference>
<evidence type="ECO:0000256" key="3">
    <source>
        <dbReference type="ARBA" id="ARBA00022723"/>
    </source>
</evidence>
<dbReference type="PANTHER" id="PTHR11080:SF2">
    <property type="entry name" value="LD05707P"/>
    <property type="match status" value="1"/>
</dbReference>
<comment type="pathway">
    <text evidence="5">Cofactor biosynthesis; nicotinate biosynthesis; nicotinate from nicotinamide: step 1/1.</text>
</comment>
<dbReference type="KEGG" id="rtx:TI83_09215"/>
<evidence type="ECO:0000256" key="6">
    <source>
        <dbReference type="ARBA" id="ARBA00039017"/>
    </source>
</evidence>
<dbReference type="PATRIC" id="fig|145458.7.peg.2096"/>
<evidence type="ECO:0000256" key="7">
    <source>
        <dbReference type="ARBA" id="ARBA00043224"/>
    </source>
</evidence>
<dbReference type="Pfam" id="PF00857">
    <property type="entry name" value="Isochorismatase"/>
    <property type="match status" value="1"/>
</dbReference>
<dbReference type="Proteomes" id="UP000052979">
    <property type="component" value="Unassembled WGS sequence"/>
</dbReference>
<evidence type="ECO:0000313" key="11">
    <source>
        <dbReference type="Proteomes" id="UP000052979"/>
    </source>
</evidence>
<dbReference type="GO" id="GO:0046872">
    <property type="term" value="F:metal ion binding"/>
    <property type="evidence" value="ECO:0007669"/>
    <property type="project" value="UniProtKB-KW"/>
</dbReference>
<dbReference type="AlphaFoldDB" id="A0A0C5BTV7"/>
<dbReference type="InterPro" id="IPR000868">
    <property type="entry name" value="Isochorismatase-like_dom"/>
</dbReference>
<evidence type="ECO:0000259" key="8">
    <source>
        <dbReference type="Pfam" id="PF00857"/>
    </source>
</evidence>